<dbReference type="Proteomes" id="UP000217343">
    <property type="component" value="Chromosome"/>
</dbReference>
<name>A0A286NW88_9BACT</name>
<sequence>MAEIRELPRVSVNKLGEYLVATPARRKRIIHDQKHPPEQQYLRYPEASYAITDFLCRGLDMSILREHQRRFACSVPQTEFEAQRLQLCAEALERFADLVPWLDLEETLISAVGAEPPVLEVAGVTISVRPEVVLQRMDRHGNARVGLMKLYFSKHQPLDERSGQYIGTLLQRFTEQHLCPLGPCDHRLIQVVDVFAGTIFTAPRAHIRRLSDVVLACEEIAERWSVH</sequence>
<proteinExistence type="predicted"/>
<dbReference type="OrthoDB" id="8912150at2"/>
<evidence type="ECO:0000313" key="2">
    <source>
        <dbReference type="Proteomes" id="UP000217343"/>
    </source>
</evidence>
<dbReference type="KEGG" id="mmas:MYMAC_007096"/>
<protein>
    <submittedName>
        <fullName evidence="1">Uncharacterized protein</fullName>
    </submittedName>
</protein>
<accession>A0A286NW88</accession>
<reference evidence="1 2" key="1">
    <citation type="submission" date="2017-06" db="EMBL/GenBank/DDBJ databases">
        <title>Sequencing and comparative analysis of myxobacterial genomes.</title>
        <authorList>
            <person name="Rupp O."/>
            <person name="Goesmann A."/>
            <person name="Sogaard-Andersen L."/>
        </authorList>
    </citation>
    <scope>NUCLEOTIDE SEQUENCE [LARGE SCALE GENOMIC DNA]</scope>
    <source>
        <strain evidence="1 2">DSM 14697</strain>
    </source>
</reference>
<organism evidence="1 2">
    <name type="scientific">Corallococcus macrosporus DSM 14697</name>
    <dbReference type="NCBI Taxonomy" id="1189310"/>
    <lineage>
        <taxon>Bacteria</taxon>
        <taxon>Pseudomonadati</taxon>
        <taxon>Myxococcota</taxon>
        <taxon>Myxococcia</taxon>
        <taxon>Myxococcales</taxon>
        <taxon>Cystobacterineae</taxon>
        <taxon>Myxococcaceae</taxon>
        <taxon>Corallococcus</taxon>
    </lineage>
</organism>
<gene>
    <name evidence="1" type="ORF">MYMAC_007096</name>
</gene>
<dbReference type="EMBL" id="CP022203">
    <property type="protein sequence ID" value="ATB51433.1"/>
    <property type="molecule type" value="Genomic_DNA"/>
</dbReference>
<dbReference type="RefSeq" id="WP_095961336.1">
    <property type="nucleotide sequence ID" value="NZ_CP022203.1"/>
</dbReference>
<keyword evidence="2" id="KW-1185">Reference proteome</keyword>
<evidence type="ECO:0000313" key="1">
    <source>
        <dbReference type="EMBL" id="ATB51433.1"/>
    </source>
</evidence>
<dbReference type="AlphaFoldDB" id="A0A286NW88"/>